<reference evidence="2" key="1">
    <citation type="journal article" date="2020" name="Cell">
        <title>Large-Scale Comparative Analyses of Tick Genomes Elucidate Their Genetic Diversity and Vector Capacities.</title>
        <authorList>
            <consortium name="Tick Genome and Microbiome Consortium (TIGMIC)"/>
            <person name="Jia N."/>
            <person name="Wang J."/>
            <person name="Shi W."/>
            <person name="Du L."/>
            <person name="Sun Y."/>
            <person name="Zhan W."/>
            <person name="Jiang J.F."/>
            <person name="Wang Q."/>
            <person name="Zhang B."/>
            <person name="Ji P."/>
            <person name="Bell-Sakyi L."/>
            <person name="Cui X.M."/>
            <person name="Yuan T.T."/>
            <person name="Jiang B.G."/>
            <person name="Yang W.F."/>
            <person name="Lam T.T."/>
            <person name="Chang Q.C."/>
            <person name="Ding S.J."/>
            <person name="Wang X.J."/>
            <person name="Zhu J.G."/>
            <person name="Ruan X.D."/>
            <person name="Zhao L."/>
            <person name="Wei J.T."/>
            <person name="Ye R.Z."/>
            <person name="Que T.C."/>
            <person name="Du C.H."/>
            <person name="Zhou Y.H."/>
            <person name="Cheng J.X."/>
            <person name="Dai P.F."/>
            <person name="Guo W.B."/>
            <person name="Han X.H."/>
            <person name="Huang E.J."/>
            <person name="Li L.F."/>
            <person name="Wei W."/>
            <person name="Gao Y.C."/>
            <person name="Liu J.Z."/>
            <person name="Shao H.Z."/>
            <person name="Wang X."/>
            <person name="Wang C.C."/>
            <person name="Yang T.C."/>
            <person name="Huo Q.B."/>
            <person name="Li W."/>
            <person name="Chen H.Y."/>
            <person name="Chen S.E."/>
            <person name="Zhou L.G."/>
            <person name="Ni X.B."/>
            <person name="Tian J.H."/>
            <person name="Sheng Y."/>
            <person name="Liu T."/>
            <person name="Pan Y.S."/>
            <person name="Xia L.Y."/>
            <person name="Li J."/>
            <person name="Zhao F."/>
            <person name="Cao W.C."/>
        </authorList>
    </citation>
    <scope>NUCLEOTIDE SEQUENCE</scope>
    <source>
        <strain evidence="2">Rsan-2018</strain>
    </source>
</reference>
<dbReference type="Proteomes" id="UP000821837">
    <property type="component" value="Chromosome 3"/>
</dbReference>
<proteinExistence type="predicted"/>
<dbReference type="VEuPathDB" id="VectorBase:RSAN_037890"/>
<dbReference type="GO" id="GO:0060090">
    <property type="term" value="F:molecular adaptor activity"/>
    <property type="evidence" value="ECO:0007669"/>
    <property type="project" value="InterPro"/>
</dbReference>
<evidence type="ECO:0000313" key="2">
    <source>
        <dbReference type="EMBL" id="KAH7962802.1"/>
    </source>
</evidence>
<comment type="caution">
    <text evidence="2">The sequence shown here is derived from an EMBL/GenBank/DDBJ whole genome shotgun (WGS) entry which is preliminary data.</text>
</comment>
<feature type="domain" description="Proteasome component Ecm29 N-terminal" evidence="1">
    <location>
        <begin position="87"/>
        <end position="161"/>
    </location>
</feature>
<gene>
    <name evidence="2" type="ORF">HPB52_018055</name>
</gene>
<dbReference type="EMBL" id="JABSTV010001249">
    <property type="protein sequence ID" value="KAH7962802.1"/>
    <property type="molecule type" value="Genomic_DNA"/>
</dbReference>
<evidence type="ECO:0000313" key="3">
    <source>
        <dbReference type="Proteomes" id="UP000821837"/>
    </source>
</evidence>
<evidence type="ECO:0000259" key="1">
    <source>
        <dbReference type="Pfam" id="PF13001"/>
    </source>
</evidence>
<accession>A0A9D4T1E3</accession>
<sequence length="165" mass="17741">MNPESATPEAEYCRGHWSLSGAMAGLNRCSVKSSEDDLVTRKSSWRSKVRRGGAHKERCEGIAKPVLGPRALAGRCRSGGFFARAEREESSEGRLTLQEALVAVAPAYAAWADDDTQQLLLALVSTHASAPSATCRHAALRYAATVYAADYAPARYLLLMAAGDR</sequence>
<name>A0A9D4T1E3_RHISA</name>
<dbReference type="GO" id="GO:0043248">
    <property type="term" value="P:proteasome assembly"/>
    <property type="evidence" value="ECO:0007669"/>
    <property type="project" value="InterPro"/>
</dbReference>
<dbReference type="AlphaFoldDB" id="A0A9D4T1E3"/>
<protein>
    <recommendedName>
        <fullName evidence="1">Proteasome component Ecm29 N-terminal domain-containing protein</fullName>
    </recommendedName>
</protein>
<dbReference type="Pfam" id="PF13001">
    <property type="entry name" value="ECM29_N"/>
    <property type="match status" value="1"/>
</dbReference>
<dbReference type="InterPro" id="IPR024372">
    <property type="entry name" value="Ecm29_N"/>
</dbReference>
<reference evidence="2" key="2">
    <citation type="submission" date="2021-09" db="EMBL/GenBank/DDBJ databases">
        <authorList>
            <person name="Jia N."/>
            <person name="Wang J."/>
            <person name="Shi W."/>
            <person name="Du L."/>
            <person name="Sun Y."/>
            <person name="Zhan W."/>
            <person name="Jiang J."/>
            <person name="Wang Q."/>
            <person name="Zhang B."/>
            <person name="Ji P."/>
            <person name="Sakyi L.B."/>
            <person name="Cui X."/>
            <person name="Yuan T."/>
            <person name="Jiang B."/>
            <person name="Yang W."/>
            <person name="Lam T.T.-Y."/>
            <person name="Chang Q."/>
            <person name="Ding S."/>
            <person name="Wang X."/>
            <person name="Zhu J."/>
            <person name="Ruan X."/>
            <person name="Zhao L."/>
            <person name="Wei J."/>
            <person name="Que T."/>
            <person name="Du C."/>
            <person name="Cheng J."/>
            <person name="Dai P."/>
            <person name="Han X."/>
            <person name="Huang E."/>
            <person name="Gao Y."/>
            <person name="Liu J."/>
            <person name="Shao H."/>
            <person name="Ye R."/>
            <person name="Li L."/>
            <person name="Wei W."/>
            <person name="Wang X."/>
            <person name="Wang C."/>
            <person name="Huo Q."/>
            <person name="Li W."/>
            <person name="Guo W."/>
            <person name="Chen H."/>
            <person name="Chen S."/>
            <person name="Zhou L."/>
            <person name="Zhou L."/>
            <person name="Ni X."/>
            <person name="Tian J."/>
            <person name="Zhou Y."/>
            <person name="Sheng Y."/>
            <person name="Liu T."/>
            <person name="Pan Y."/>
            <person name="Xia L."/>
            <person name="Li J."/>
            <person name="Zhao F."/>
            <person name="Cao W."/>
        </authorList>
    </citation>
    <scope>NUCLEOTIDE SEQUENCE</scope>
    <source>
        <strain evidence="2">Rsan-2018</strain>
        <tissue evidence="2">Larvae</tissue>
    </source>
</reference>
<keyword evidence="3" id="KW-1185">Reference proteome</keyword>
<organism evidence="2 3">
    <name type="scientific">Rhipicephalus sanguineus</name>
    <name type="common">Brown dog tick</name>
    <name type="synonym">Ixodes sanguineus</name>
    <dbReference type="NCBI Taxonomy" id="34632"/>
    <lineage>
        <taxon>Eukaryota</taxon>
        <taxon>Metazoa</taxon>
        <taxon>Ecdysozoa</taxon>
        <taxon>Arthropoda</taxon>
        <taxon>Chelicerata</taxon>
        <taxon>Arachnida</taxon>
        <taxon>Acari</taxon>
        <taxon>Parasitiformes</taxon>
        <taxon>Ixodida</taxon>
        <taxon>Ixodoidea</taxon>
        <taxon>Ixodidae</taxon>
        <taxon>Rhipicephalinae</taxon>
        <taxon>Rhipicephalus</taxon>
        <taxon>Rhipicephalus</taxon>
    </lineage>
</organism>